<reference evidence="1 2" key="1">
    <citation type="submission" date="2014-02" db="EMBL/GenBank/DDBJ databases">
        <title>The small core and large imbalanced accessory genome model reveals a collaborative survival strategy of Sorangium cellulosum strains in nature.</title>
        <authorList>
            <person name="Han K."/>
            <person name="Peng R."/>
            <person name="Blom J."/>
            <person name="Li Y.-Z."/>
        </authorList>
    </citation>
    <scope>NUCLEOTIDE SEQUENCE [LARGE SCALE GENOMIC DNA]</scope>
    <source>
        <strain evidence="1 2">So0007-03</strain>
    </source>
</reference>
<organism evidence="1 2">
    <name type="scientific">Sorangium cellulosum</name>
    <name type="common">Polyangium cellulosum</name>
    <dbReference type="NCBI Taxonomy" id="56"/>
    <lineage>
        <taxon>Bacteria</taxon>
        <taxon>Pseudomonadati</taxon>
        <taxon>Myxococcota</taxon>
        <taxon>Polyangia</taxon>
        <taxon>Polyangiales</taxon>
        <taxon>Polyangiaceae</taxon>
        <taxon>Sorangium</taxon>
    </lineage>
</organism>
<evidence type="ECO:0000313" key="2">
    <source>
        <dbReference type="Proteomes" id="UP000075502"/>
    </source>
</evidence>
<evidence type="ECO:0000313" key="1">
    <source>
        <dbReference type="EMBL" id="KYG09063.1"/>
    </source>
</evidence>
<proteinExistence type="predicted"/>
<name>A0A150TWJ8_SORCE</name>
<sequence>MREGVWKANEMRWNKALEEEQGRGKSVLRGAYDAAYTARVERFRGPITVEEYARIMVGIERGSANGVLDALKIQRSALMPIVRVWAKKVAKDMKLGEEATKALREAKRA</sequence>
<dbReference type="Proteomes" id="UP000075502">
    <property type="component" value="Unassembled WGS sequence"/>
</dbReference>
<dbReference type="EMBL" id="JEME01000783">
    <property type="protein sequence ID" value="KYG09063.1"/>
    <property type="molecule type" value="Genomic_DNA"/>
</dbReference>
<comment type="caution">
    <text evidence="1">The sequence shown here is derived from an EMBL/GenBank/DDBJ whole genome shotgun (WGS) entry which is preliminary data.</text>
</comment>
<accession>A0A150TWJ8</accession>
<dbReference type="AlphaFoldDB" id="A0A150TWJ8"/>
<protein>
    <submittedName>
        <fullName evidence="1">Uncharacterized protein</fullName>
    </submittedName>
</protein>
<gene>
    <name evidence="1" type="ORF">BE21_19920</name>
</gene>